<reference evidence="2 4" key="1">
    <citation type="journal article" date="2003" name="Proc. Natl. Acad. Sci. U.S.A.">
        <title>Complete genome sequence of the marine planctomycete Pirellula sp. strain 1.</title>
        <authorList>
            <person name="Gloeckner F.O."/>
            <person name="Kube M."/>
            <person name="Bauer M."/>
            <person name="Teeling H."/>
            <person name="Lombardot T."/>
            <person name="Ludwig W."/>
            <person name="Gade D."/>
            <person name="Beck A."/>
            <person name="Borzym K."/>
            <person name="Heitmann K."/>
            <person name="Rabus R."/>
            <person name="Schlesner H."/>
            <person name="Amann R."/>
            <person name="Reinhardt R."/>
        </authorList>
    </citation>
    <scope>NUCLEOTIDE SEQUENCE [LARGE SCALE GENOMIC DNA]</scope>
    <source>
        <strain evidence="2">1</strain>
        <strain evidence="4">DSM 10527 / NCIMB 13988 / SH1</strain>
    </source>
</reference>
<keyword evidence="4" id="KW-1185">Reference proteome</keyword>
<evidence type="ECO:0000313" key="2">
    <source>
        <dbReference type="EMBL" id="CAD79216.1"/>
    </source>
</evidence>
<dbReference type="AlphaFoldDB" id="Q7TTH2"/>
<dbReference type="EnsemblBacteria" id="CAD79233">
    <property type="protein sequence ID" value="CAD79233"/>
    <property type="gene ID" value="RB11640"/>
</dbReference>
<dbReference type="EnsemblBacteria" id="CAD79216">
    <property type="protein sequence ID" value="CAD79216"/>
    <property type="gene ID" value="RB11616"/>
</dbReference>
<organism evidence="2 4">
    <name type="scientific">Rhodopirellula baltica (strain DSM 10527 / NCIMB 13988 / SH1)</name>
    <dbReference type="NCBI Taxonomy" id="243090"/>
    <lineage>
        <taxon>Bacteria</taxon>
        <taxon>Pseudomonadati</taxon>
        <taxon>Planctomycetota</taxon>
        <taxon>Planctomycetia</taxon>
        <taxon>Pirellulales</taxon>
        <taxon>Pirellulaceae</taxon>
        <taxon>Rhodopirellula</taxon>
    </lineage>
</organism>
<dbReference type="EMBL" id="BX294153">
    <property type="protein sequence ID" value="CAD79216.1"/>
    <property type="molecule type" value="Genomic_DNA"/>
</dbReference>
<protein>
    <submittedName>
        <fullName evidence="2">Uncharacterized protein</fullName>
    </submittedName>
</protein>
<evidence type="ECO:0000256" key="1">
    <source>
        <dbReference type="SAM" id="MobiDB-lite"/>
    </source>
</evidence>
<sequence length="56" mass="6034">MLIARLQDSVVPTFSLRRSAEHSKENVLAIQIAGPLEPPGGQVTVSGQEFSDRQTA</sequence>
<accession>Q7TTH2</accession>
<dbReference type="EMBL" id="BX294153">
    <property type="protein sequence ID" value="CAD79233.1"/>
    <property type="molecule type" value="Genomic_DNA"/>
</dbReference>
<dbReference type="KEGG" id="rba:RB11640"/>
<evidence type="ECO:0000313" key="4">
    <source>
        <dbReference type="Proteomes" id="UP000001025"/>
    </source>
</evidence>
<dbReference type="HOGENOM" id="CLU_3011308_0_0_0"/>
<proteinExistence type="predicted"/>
<dbReference type="Proteomes" id="UP000001025">
    <property type="component" value="Chromosome"/>
</dbReference>
<feature type="region of interest" description="Disordered" evidence="1">
    <location>
        <begin position="37"/>
        <end position="56"/>
    </location>
</feature>
<gene>
    <name evidence="2" type="ordered locus">RB11616</name>
    <name evidence="3" type="ordered locus">RB11640</name>
</gene>
<dbReference type="KEGG" id="rba:RB11616"/>
<evidence type="ECO:0000313" key="3">
    <source>
        <dbReference type="EMBL" id="CAD79233.1"/>
    </source>
</evidence>
<name>Q7TTH2_RHOBA</name>